<name>A0A544QLZ0_9EURY</name>
<dbReference type="InterPro" id="IPR050275">
    <property type="entry name" value="PGM_Phosphatase"/>
</dbReference>
<dbReference type="Gene3D" id="3.40.50.1240">
    <property type="entry name" value="Phosphoglycerate mutase-like"/>
    <property type="match status" value="1"/>
</dbReference>
<dbReference type="Proteomes" id="UP000315385">
    <property type="component" value="Unassembled WGS sequence"/>
</dbReference>
<feature type="binding site" evidence="2">
    <location>
        <begin position="8"/>
        <end position="15"/>
    </location>
    <ligand>
        <name>substrate</name>
    </ligand>
</feature>
<dbReference type="InterPro" id="IPR001345">
    <property type="entry name" value="PG/BPGM_mutase_AS"/>
</dbReference>
<protein>
    <submittedName>
        <fullName evidence="4">Histidine phosphatase family protein</fullName>
    </submittedName>
</protein>
<dbReference type="SMART" id="SM00855">
    <property type="entry name" value="PGAM"/>
    <property type="match status" value="1"/>
</dbReference>
<dbReference type="CDD" id="cd07067">
    <property type="entry name" value="HP_PGM_like"/>
    <property type="match status" value="1"/>
</dbReference>
<dbReference type="Pfam" id="PF00300">
    <property type="entry name" value="His_Phos_1"/>
    <property type="match status" value="1"/>
</dbReference>
<dbReference type="GO" id="GO:0005737">
    <property type="term" value="C:cytoplasm"/>
    <property type="evidence" value="ECO:0007669"/>
    <property type="project" value="TreeGrafter"/>
</dbReference>
<feature type="compositionally biased region" description="Basic and acidic residues" evidence="3">
    <location>
        <begin position="196"/>
        <end position="207"/>
    </location>
</feature>
<sequence>MGTLVVVRHGETMWNRQQRVQGWAAVGLTDRGHRQAAALADAVADSYAVDRVVSSDLRRTLETARPLARAVDCEPTTDRRWRERDFGVLQGLSYGELFLGHPEFTLTEVGYAAAQATPERGESLLDQRERVLDAATDLVADIGTDETVVVVTHGGPLYLLLGWIKDLDIVATIMEQEQGNCALNELAVDDDGTLTVERENDTEHVDSDVDDDADSDVDDDTASDITDDKNE</sequence>
<proteinExistence type="predicted"/>
<gene>
    <name evidence="4" type="ORF">EWF95_11410</name>
</gene>
<dbReference type="AlphaFoldDB" id="A0A544QLZ0"/>
<reference evidence="4 5" key="1">
    <citation type="submission" date="2019-02" db="EMBL/GenBank/DDBJ databases">
        <title>Halonotius sp. a new haloqrchaeon isolated from saline water.</title>
        <authorList>
            <person name="Duran-Viseras A."/>
            <person name="Sanchez-Porro C."/>
            <person name="Ventosa A."/>
        </authorList>
    </citation>
    <scope>NUCLEOTIDE SEQUENCE [LARGE SCALE GENOMIC DNA]</scope>
    <source>
        <strain evidence="4 5">F9-27</strain>
    </source>
</reference>
<evidence type="ECO:0000256" key="1">
    <source>
        <dbReference type="PIRSR" id="PIRSR613078-1"/>
    </source>
</evidence>
<evidence type="ECO:0000256" key="3">
    <source>
        <dbReference type="SAM" id="MobiDB-lite"/>
    </source>
</evidence>
<feature type="compositionally biased region" description="Acidic residues" evidence="3">
    <location>
        <begin position="208"/>
        <end position="222"/>
    </location>
</feature>
<feature type="region of interest" description="Disordered" evidence="3">
    <location>
        <begin position="196"/>
        <end position="231"/>
    </location>
</feature>
<dbReference type="PANTHER" id="PTHR48100:SF62">
    <property type="entry name" value="GLUCOSYL-3-PHOSPHOGLYCERATE PHOSPHATASE"/>
    <property type="match status" value="1"/>
</dbReference>
<dbReference type="RefSeq" id="WP_142444198.1">
    <property type="nucleotide sequence ID" value="NZ_SESI01000003.1"/>
</dbReference>
<feature type="active site" description="Proton donor/acceptor" evidence="1">
    <location>
        <position position="83"/>
    </location>
</feature>
<evidence type="ECO:0000313" key="5">
    <source>
        <dbReference type="Proteomes" id="UP000315385"/>
    </source>
</evidence>
<accession>A0A544QLZ0</accession>
<dbReference type="GO" id="GO:0016791">
    <property type="term" value="F:phosphatase activity"/>
    <property type="evidence" value="ECO:0007669"/>
    <property type="project" value="TreeGrafter"/>
</dbReference>
<keyword evidence="5" id="KW-1185">Reference proteome</keyword>
<dbReference type="InterPro" id="IPR029033">
    <property type="entry name" value="His_PPase_superfam"/>
</dbReference>
<feature type="active site" description="Tele-phosphohistidine intermediate" evidence="1">
    <location>
        <position position="9"/>
    </location>
</feature>
<feature type="binding site" evidence="2">
    <location>
        <position position="59"/>
    </location>
    <ligand>
        <name>substrate</name>
    </ligand>
</feature>
<dbReference type="PROSITE" id="PS00175">
    <property type="entry name" value="PG_MUTASE"/>
    <property type="match status" value="1"/>
</dbReference>
<comment type="caution">
    <text evidence="4">The sequence shown here is derived from an EMBL/GenBank/DDBJ whole genome shotgun (WGS) entry which is preliminary data.</text>
</comment>
<organism evidence="4 5">
    <name type="scientific">Halonotius roseus</name>
    <dbReference type="NCBI Taxonomy" id="2511997"/>
    <lineage>
        <taxon>Archaea</taxon>
        <taxon>Methanobacteriati</taxon>
        <taxon>Methanobacteriota</taxon>
        <taxon>Stenosarchaea group</taxon>
        <taxon>Halobacteria</taxon>
        <taxon>Halobacteriales</taxon>
        <taxon>Haloferacaceae</taxon>
        <taxon>Halonotius</taxon>
    </lineage>
</organism>
<dbReference type="PANTHER" id="PTHR48100">
    <property type="entry name" value="BROAD-SPECIFICITY PHOSPHATASE YOR283W-RELATED"/>
    <property type="match status" value="1"/>
</dbReference>
<dbReference type="OrthoDB" id="304253at2157"/>
<dbReference type="SUPFAM" id="SSF53254">
    <property type="entry name" value="Phosphoglycerate mutase-like"/>
    <property type="match status" value="1"/>
</dbReference>
<dbReference type="InterPro" id="IPR013078">
    <property type="entry name" value="His_Pase_superF_clade-1"/>
</dbReference>
<dbReference type="EMBL" id="SESI01000003">
    <property type="protein sequence ID" value="TQQ79610.1"/>
    <property type="molecule type" value="Genomic_DNA"/>
</dbReference>
<evidence type="ECO:0000256" key="2">
    <source>
        <dbReference type="PIRSR" id="PIRSR613078-2"/>
    </source>
</evidence>
<evidence type="ECO:0000313" key="4">
    <source>
        <dbReference type="EMBL" id="TQQ79610.1"/>
    </source>
</evidence>